<dbReference type="PROSITE" id="PS51257">
    <property type="entry name" value="PROKAR_LIPOPROTEIN"/>
    <property type="match status" value="1"/>
</dbReference>
<feature type="chain" id="PRO_5046197289" evidence="1">
    <location>
        <begin position="28"/>
        <end position="48"/>
    </location>
</feature>
<sequence length="48" mass="4759">MATLARITLPVVVAIAAAFTVVPAASAAPPALAACPDNNIWDRVPCAG</sequence>
<keyword evidence="3" id="KW-1185">Reference proteome</keyword>
<accession>A0ABU5RBP8</accession>
<evidence type="ECO:0000313" key="3">
    <source>
        <dbReference type="Proteomes" id="UP001304298"/>
    </source>
</evidence>
<dbReference type="Proteomes" id="UP001304298">
    <property type="component" value="Unassembled WGS sequence"/>
</dbReference>
<reference evidence="2 3" key="1">
    <citation type="submission" date="2023-12" db="EMBL/GenBank/DDBJ databases">
        <title>Amycolatopsis sp. V23-08.</title>
        <authorList>
            <person name="Somphong A."/>
        </authorList>
    </citation>
    <scope>NUCLEOTIDE SEQUENCE [LARGE SCALE GENOMIC DNA]</scope>
    <source>
        <strain evidence="2 3">V23-08</strain>
    </source>
</reference>
<protein>
    <submittedName>
        <fullName evidence="2">Uncharacterized protein</fullName>
    </submittedName>
</protein>
<feature type="signal peptide" evidence="1">
    <location>
        <begin position="1"/>
        <end position="27"/>
    </location>
</feature>
<gene>
    <name evidence="2" type="ORF">VA596_29270</name>
</gene>
<organism evidence="2 3">
    <name type="scientific">Amycolatopsis heterodermiae</name>
    <dbReference type="NCBI Taxonomy" id="3110235"/>
    <lineage>
        <taxon>Bacteria</taxon>
        <taxon>Bacillati</taxon>
        <taxon>Actinomycetota</taxon>
        <taxon>Actinomycetes</taxon>
        <taxon>Pseudonocardiales</taxon>
        <taxon>Pseudonocardiaceae</taxon>
        <taxon>Amycolatopsis</taxon>
    </lineage>
</organism>
<dbReference type="EMBL" id="JAYFSI010000007">
    <property type="protein sequence ID" value="MEA5363656.1"/>
    <property type="molecule type" value="Genomic_DNA"/>
</dbReference>
<proteinExistence type="predicted"/>
<comment type="caution">
    <text evidence="2">The sequence shown here is derived from an EMBL/GenBank/DDBJ whole genome shotgun (WGS) entry which is preliminary data.</text>
</comment>
<evidence type="ECO:0000313" key="2">
    <source>
        <dbReference type="EMBL" id="MEA5363656.1"/>
    </source>
</evidence>
<dbReference type="RefSeq" id="WP_323331401.1">
    <property type="nucleotide sequence ID" value="NZ_JAYFSI010000007.1"/>
</dbReference>
<keyword evidence="1" id="KW-0732">Signal</keyword>
<name>A0ABU5RBP8_9PSEU</name>
<evidence type="ECO:0000256" key="1">
    <source>
        <dbReference type="SAM" id="SignalP"/>
    </source>
</evidence>